<dbReference type="Proteomes" id="UP000196240">
    <property type="component" value="Unassembled WGS sequence"/>
</dbReference>
<name>A0A1R7QE64_ACIJO</name>
<keyword evidence="1" id="KW-1133">Transmembrane helix</keyword>
<evidence type="ECO:0000313" key="2">
    <source>
        <dbReference type="EMBL" id="SJX22564.1"/>
    </source>
</evidence>
<accession>A0A1R7QE64</accession>
<evidence type="ECO:0000256" key="1">
    <source>
        <dbReference type="SAM" id="Phobius"/>
    </source>
</evidence>
<gene>
    <name evidence="2" type="ORF">ACNJC6_02208</name>
</gene>
<sequence length="94" mass="11323">MSFSLPAVLACTFFYSALYLIYYYFAQYSHTLLIVSAIVFLILAWRITPYAYERGQHSFNDTLSFGQYFWNPLITWWRLFIWPISLLLSWIFHS</sequence>
<feature type="transmembrane region" description="Helical" evidence="1">
    <location>
        <begin position="6"/>
        <end position="25"/>
    </location>
</feature>
<feature type="transmembrane region" description="Helical" evidence="1">
    <location>
        <begin position="72"/>
        <end position="92"/>
    </location>
</feature>
<organism evidence="2 3">
    <name type="scientific">Acinetobacter johnsonii</name>
    <dbReference type="NCBI Taxonomy" id="40214"/>
    <lineage>
        <taxon>Bacteria</taxon>
        <taxon>Pseudomonadati</taxon>
        <taxon>Pseudomonadota</taxon>
        <taxon>Gammaproteobacteria</taxon>
        <taxon>Moraxellales</taxon>
        <taxon>Moraxellaceae</taxon>
        <taxon>Acinetobacter</taxon>
    </lineage>
</organism>
<keyword evidence="1" id="KW-0472">Membrane</keyword>
<feature type="transmembrane region" description="Helical" evidence="1">
    <location>
        <begin position="32"/>
        <end position="52"/>
    </location>
</feature>
<protein>
    <submittedName>
        <fullName evidence="2">Uncharacterized protein</fullName>
    </submittedName>
</protein>
<keyword evidence="1" id="KW-0812">Transmembrane</keyword>
<reference evidence="2 3" key="1">
    <citation type="submission" date="2017-02" db="EMBL/GenBank/DDBJ databases">
        <authorList>
            <person name="Peterson S.W."/>
        </authorList>
    </citation>
    <scope>NUCLEOTIDE SEQUENCE [LARGE SCALE GENOMIC DNA]</scope>
    <source>
        <strain evidence="2">C6</strain>
    </source>
</reference>
<dbReference type="EMBL" id="FUUY01000007">
    <property type="protein sequence ID" value="SJX22564.1"/>
    <property type="molecule type" value="Genomic_DNA"/>
</dbReference>
<dbReference type="AlphaFoldDB" id="A0A1R7QE64"/>
<evidence type="ECO:0000313" key="3">
    <source>
        <dbReference type="Proteomes" id="UP000196240"/>
    </source>
</evidence>
<proteinExistence type="predicted"/>
<dbReference type="RefSeq" id="WP_087013171.1">
    <property type="nucleotide sequence ID" value="NZ_FUUY01000007.1"/>
</dbReference>